<accession>A0A4R2L253</accession>
<evidence type="ECO:0000256" key="1">
    <source>
        <dbReference type="ARBA" id="ARBA00022603"/>
    </source>
</evidence>
<dbReference type="GO" id="GO:0005840">
    <property type="term" value="C:ribosome"/>
    <property type="evidence" value="ECO:0007669"/>
    <property type="project" value="UniProtKB-KW"/>
</dbReference>
<keyword evidence="1 5" id="KW-0489">Methyltransferase</keyword>
<dbReference type="GO" id="GO:0032259">
    <property type="term" value="P:methylation"/>
    <property type="evidence" value="ECO:0007669"/>
    <property type="project" value="UniProtKB-KW"/>
</dbReference>
<dbReference type="GO" id="GO:0005829">
    <property type="term" value="C:cytosol"/>
    <property type="evidence" value="ECO:0007669"/>
    <property type="project" value="TreeGrafter"/>
</dbReference>
<dbReference type="InterPro" id="IPR029063">
    <property type="entry name" value="SAM-dependent_MTases_sf"/>
</dbReference>
<keyword evidence="2 5" id="KW-0808">Transferase</keyword>
<dbReference type="CDD" id="cd02440">
    <property type="entry name" value="AdoMet_MTases"/>
    <property type="match status" value="1"/>
</dbReference>
<dbReference type="SUPFAM" id="SSF53335">
    <property type="entry name" value="S-adenosyl-L-methionine-dependent methyltransferases"/>
    <property type="match status" value="1"/>
</dbReference>
<reference evidence="5 6" key="1">
    <citation type="submission" date="2019-03" db="EMBL/GenBank/DDBJ databases">
        <title>Genomic Encyclopedia of Type Strains, Phase IV (KMG-IV): sequencing the most valuable type-strain genomes for metagenomic binning, comparative biology and taxonomic classification.</title>
        <authorList>
            <person name="Goeker M."/>
        </authorList>
    </citation>
    <scope>NUCLEOTIDE SEQUENCE [LARGE SCALE GENOMIC DNA]</scope>
    <source>
        <strain evidence="5 6">DSM 23344</strain>
    </source>
</reference>
<dbReference type="NCBIfam" id="TIGR03533">
    <property type="entry name" value="L3_gln_methyl"/>
    <property type="match status" value="1"/>
</dbReference>
<dbReference type="Pfam" id="PF05175">
    <property type="entry name" value="MTS"/>
    <property type="match status" value="1"/>
</dbReference>
<evidence type="ECO:0000256" key="3">
    <source>
        <dbReference type="ARBA" id="ARBA00022691"/>
    </source>
</evidence>
<keyword evidence="3" id="KW-0949">S-adenosyl-L-methionine</keyword>
<dbReference type="InterPro" id="IPR017127">
    <property type="entry name" value="Ribosome_uL3_MTase"/>
</dbReference>
<dbReference type="EMBL" id="SLWX01000002">
    <property type="protein sequence ID" value="TCO77826.1"/>
    <property type="molecule type" value="Genomic_DNA"/>
</dbReference>
<sequence length="315" mass="33449">MNHDLQQRFELDGAACVIDAIRTCAGALDSASVCCGHGTDNTWDESVQLVLHALGLPPDSPASIGGQTLTPADRRRIGGLLQRRIDERIPLPYLTGEAWFAGLRFTCDHRALVPRSPIAELVLSGFQPWYAGSEPTSILDLCCGGGAIGIASAVCFPEARVVLSDIDADALALAAENVRQHEVADRVQCVQGNLFAGLSGERFDIILCNPPYVDADDLAAMPPEYRREPPIGLGAGDDGLDLARQVLDAAAAHLNPDGLLLLEVGNSWLALEAAFPHVAFTWVELESGGHGVLAMQAQELRQSAPLLAYTGPEAS</sequence>
<dbReference type="InterPro" id="IPR007848">
    <property type="entry name" value="Small_mtfrase_dom"/>
</dbReference>
<feature type="domain" description="Methyltransferase small" evidence="4">
    <location>
        <begin position="137"/>
        <end position="216"/>
    </location>
</feature>
<dbReference type="PIRSF" id="PIRSF037167">
    <property type="entry name" value="Mtase_YfcB_prd"/>
    <property type="match status" value="1"/>
</dbReference>
<dbReference type="GO" id="GO:0003676">
    <property type="term" value="F:nucleic acid binding"/>
    <property type="evidence" value="ECO:0007669"/>
    <property type="project" value="InterPro"/>
</dbReference>
<dbReference type="Gene3D" id="1.10.8.10">
    <property type="entry name" value="DNA helicase RuvA subunit, C-terminal domain"/>
    <property type="match status" value="1"/>
</dbReference>
<name>A0A4R2L253_9GAMM</name>
<dbReference type="Proteomes" id="UP000294980">
    <property type="component" value="Unassembled WGS sequence"/>
</dbReference>
<dbReference type="NCBIfam" id="TIGR00536">
    <property type="entry name" value="hemK_fam"/>
    <property type="match status" value="1"/>
</dbReference>
<keyword evidence="6" id="KW-1185">Reference proteome</keyword>
<dbReference type="PANTHER" id="PTHR47806">
    <property type="entry name" value="50S RIBOSOMAL PROTEIN L3 GLUTAMINE METHYLTRANSFERASE"/>
    <property type="match status" value="1"/>
</dbReference>
<evidence type="ECO:0000259" key="4">
    <source>
        <dbReference type="Pfam" id="PF05175"/>
    </source>
</evidence>
<dbReference type="Gene3D" id="3.40.50.150">
    <property type="entry name" value="Vaccinia Virus protein VP39"/>
    <property type="match status" value="1"/>
</dbReference>
<protein>
    <submittedName>
        <fullName evidence="5">[LSU ribosomal protein L3P]-glutamine N5-methyltransferase</fullName>
    </submittedName>
</protein>
<dbReference type="PANTHER" id="PTHR47806:SF1">
    <property type="entry name" value="RIBOSOMAL PROTEIN UL3 GLUTAMINE METHYLTRANSFERASE"/>
    <property type="match status" value="1"/>
</dbReference>
<dbReference type="InterPro" id="IPR002052">
    <property type="entry name" value="DNA_methylase_N6_adenine_CS"/>
</dbReference>
<dbReference type="GO" id="GO:0036009">
    <property type="term" value="F:protein-glutamine N-methyltransferase activity"/>
    <property type="evidence" value="ECO:0007669"/>
    <property type="project" value="InterPro"/>
</dbReference>
<gene>
    <name evidence="5" type="ORF">EV688_102283</name>
</gene>
<evidence type="ECO:0000256" key="2">
    <source>
        <dbReference type="ARBA" id="ARBA00022679"/>
    </source>
</evidence>
<evidence type="ECO:0000313" key="6">
    <source>
        <dbReference type="Proteomes" id="UP000294980"/>
    </source>
</evidence>
<dbReference type="AlphaFoldDB" id="A0A4R2L253"/>
<evidence type="ECO:0000313" key="5">
    <source>
        <dbReference type="EMBL" id="TCO77826.1"/>
    </source>
</evidence>
<comment type="caution">
    <text evidence="5">The sequence shown here is derived from an EMBL/GenBank/DDBJ whole genome shotgun (WGS) entry which is preliminary data.</text>
</comment>
<keyword evidence="5" id="KW-0687">Ribonucleoprotein</keyword>
<dbReference type="PROSITE" id="PS00092">
    <property type="entry name" value="N6_MTASE"/>
    <property type="match status" value="1"/>
</dbReference>
<proteinExistence type="predicted"/>
<dbReference type="OrthoDB" id="9800643at2"/>
<organism evidence="5 6">
    <name type="scientific">Chromatocurvus halotolerans</name>
    <dbReference type="NCBI Taxonomy" id="1132028"/>
    <lineage>
        <taxon>Bacteria</taxon>
        <taxon>Pseudomonadati</taxon>
        <taxon>Pseudomonadota</taxon>
        <taxon>Gammaproteobacteria</taxon>
        <taxon>Cellvibrionales</taxon>
        <taxon>Halieaceae</taxon>
        <taxon>Chromatocurvus</taxon>
    </lineage>
</organism>
<keyword evidence="5" id="KW-0689">Ribosomal protein</keyword>
<dbReference type="InterPro" id="IPR004556">
    <property type="entry name" value="HemK-like"/>
</dbReference>